<evidence type="ECO:0000259" key="2">
    <source>
        <dbReference type="Pfam" id="PF21864"/>
    </source>
</evidence>
<dbReference type="EMBL" id="BQKI01000009">
    <property type="protein sequence ID" value="GJN01751.1"/>
    <property type="molecule type" value="Genomic_DNA"/>
</dbReference>
<feature type="region of interest" description="Disordered" evidence="1">
    <location>
        <begin position="49"/>
        <end position="70"/>
    </location>
</feature>
<organism evidence="3 4">
    <name type="scientific">Eleusine coracana subsp. coracana</name>
    <dbReference type="NCBI Taxonomy" id="191504"/>
    <lineage>
        <taxon>Eukaryota</taxon>
        <taxon>Viridiplantae</taxon>
        <taxon>Streptophyta</taxon>
        <taxon>Embryophyta</taxon>
        <taxon>Tracheophyta</taxon>
        <taxon>Spermatophyta</taxon>
        <taxon>Magnoliopsida</taxon>
        <taxon>Liliopsida</taxon>
        <taxon>Poales</taxon>
        <taxon>Poaceae</taxon>
        <taxon>PACMAD clade</taxon>
        <taxon>Chloridoideae</taxon>
        <taxon>Cynodonteae</taxon>
        <taxon>Eleusininae</taxon>
        <taxon>Eleusine</taxon>
    </lineage>
</organism>
<feature type="region of interest" description="Disordered" evidence="1">
    <location>
        <begin position="541"/>
        <end position="562"/>
    </location>
</feature>
<feature type="domain" description="MORF/ORRM1/DAG-like MORF" evidence="2">
    <location>
        <begin position="82"/>
        <end position="149"/>
    </location>
</feature>
<dbReference type="PANTHER" id="PTHR36478">
    <property type="entry name" value="OS04G0614237 PROTEIN-RELATED"/>
    <property type="match status" value="1"/>
</dbReference>
<dbReference type="InterPro" id="IPR054059">
    <property type="entry name" value="MORF/ORRM1/DAG-like_MORF"/>
</dbReference>
<gene>
    <name evidence="3" type="primary">ga19042</name>
    <name evidence="3" type="ORF">PR202_ga19042</name>
</gene>
<dbReference type="AlphaFoldDB" id="A0AAV5CUD5"/>
<protein>
    <recommendedName>
        <fullName evidence="2">MORF/ORRM1/DAG-like MORF domain-containing protein</fullName>
    </recommendedName>
</protein>
<evidence type="ECO:0000313" key="3">
    <source>
        <dbReference type="EMBL" id="GJN01751.1"/>
    </source>
</evidence>
<name>A0AAV5CUD5_ELECO</name>
<feature type="compositionally biased region" description="Basic and acidic residues" evidence="1">
    <location>
        <begin position="549"/>
        <end position="559"/>
    </location>
</feature>
<reference evidence="3" key="2">
    <citation type="submission" date="2021-12" db="EMBL/GenBank/DDBJ databases">
        <title>Resequencing data analysis of finger millet.</title>
        <authorList>
            <person name="Hatakeyama M."/>
            <person name="Aluri S."/>
            <person name="Balachadran M.T."/>
            <person name="Sivarajan S.R."/>
            <person name="Poveda L."/>
            <person name="Shimizu-Inatsugi R."/>
            <person name="Schlapbach R."/>
            <person name="Sreeman S.M."/>
            <person name="Shimizu K.K."/>
        </authorList>
    </citation>
    <scope>NUCLEOTIDE SEQUENCE</scope>
</reference>
<accession>A0AAV5CUD5</accession>
<dbReference type="PANTHER" id="PTHR36478:SF10">
    <property type="entry name" value="ELYS-LIKE DOMAIN-CONTAINING PROTEIN"/>
    <property type="match status" value="1"/>
</dbReference>
<dbReference type="Pfam" id="PF21864">
    <property type="entry name" value="MORF_dom"/>
    <property type="match status" value="1"/>
</dbReference>
<sequence>MASASATRRGISALLYSSRAVPCRLRPLAAAATHLAPWALLPSRGAKTASPGGSGYSPLNDPSPNWSNRPPKETILLDGCDYEHWLIVMEFPTDPKPTEEEMVAAYVKTLATVLGSEEEAKKKIYSVCTTTYTGFGALISEELSYKVKGGVPLIFIGQLGRSLMTFSMLLLLLPSLSMFPKFSFNLRPHLDKIKFIPLPRWTMRDVAGAEVFLALKEQCVMHKRWLFPKPNPLSVFLQRSSPSCGLCTMDLPAAVKDSASGDSGKRRRYVKRSLEYPCVSRFRHRRLLAYLRRHRLDNSFESLALETDVFFCVDHLQELARRGKWIDVIKYIARFTPSGHVLGDQGQVFYHFVVMHRVLESIAAGEEFGASIAGEYEGYLKENPGAPPGNVKLASILLSVLKSDKLRASINWDLVRHKAADMIEDLIQQVPEFNDLLRMPNCPSRPHNVLPIGFRLSFEATAKLADVLAESVEAGMHRVPRGRYPLAYSCNEGVPGASVTRAIRSIMTNPNSGISTETDAEFSFNLRPQLDKIKFVPWPSTASRARKGNKAEESRRRAAGDPAIQEGEEGAFLLHGGLLFVRAGPSTSSDVSPPPILLLHPPPPVYKTLLEVREWGIAACAATRRPTQRGQHGTLLAALGAEASTRAGCGGGGRCVAYQDSGRAAPARGAFPSRIQRKETCVCAYPHFQRRRGAPACTHLDLAVVGDSELEKQQRSPLASTRRLLAGPVSCVRCAFCAEVEDLRILADLLNLWNCTPVIVDPLLKFCHLVNILNLIPNAAVVGVELYTCYCGSFNKDQCCTYVQFLFGTWLIERFPNAAAYMFDRGDSPMFDVSLANALAADEDWTGLEKYITKLVADITGLDAEHVALVHPDLFIIPRNEEMLKKMDKEQYDDATDYFNKSIESLKEGEADYRPLDLDMRIEDMAKLLQKRSLPKKRYSVEDVQTAISDYFHLYFSQAISPGREGIAENSLWQFAMKIIQAPQNVARGKRGGSRPGYRCLACQWTVQADQQSITSMRYHFAHSNDRKSCMRVTQRIVDRLNAMMGANGVVPDVVELIRRRNKCRETFATSERGMNANSIFQKVKAAHDISQAVLNLLGSDASVQIDHATLVAKVLEQEGILLELKHEILTAEPEASSVPYDETNDPYNNLIINLPDFNEIPIPEQEKWL</sequence>
<dbReference type="Proteomes" id="UP001054889">
    <property type="component" value="Unassembled WGS sequence"/>
</dbReference>
<comment type="caution">
    <text evidence="3">The sequence shown here is derived from an EMBL/GenBank/DDBJ whole genome shotgun (WGS) entry which is preliminary data.</text>
</comment>
<evidence type="ECO:0000313" key="4">
    <source>
        <dbReference type="Proteomes" id="UP001054889"/>
    </source>
</evidence>
<proteinExistence type="predicted"/>
<keyword evidence="4" id="KW-1185">Reference proteome</keyword>
<reference evidence="3" key="1">
    <citation type="journal article" date="2018" name="DNA Res.">
        <title>Multiple hybrid de novo genome assembly of finger millet, an orphan allotetraploid crop.</title>
        <authorList>
            <person name="Hatakeyama M."/>
            <person name="Aluri S."/>
            <person name="Balachadran M.T."/>
            <person name="Sivarajan S.R."/>
            <person name="Patrignani A."/>
            <person name="Gruter S."/>
            <person name="Poveda L."/>
            <person name="Shimizu-Inatsugi R."/>
            <person name="Baeten J."/>
            <person name="Francoijs K.J."/>
            <person name="Nataraja K.N."/>
            <person name="Reddy Y.A.N."/>
            <person name="Phadnis S."/>
            <person name="Ravikumar R.L."/>
            <person name="Schlapbach R."/>
            <person name="Sreeman S.M."/>
            <person name="Shimizu K.K."/>
        </authorList>
    </citation>
    <scope>NUCLEOTIDE SEQUENCE</scope>
</reference>
<evidence type="ECO:0000256" key="1">
    <source>
        <dbReference type="SAM" id="MobiDB-lite"/>
    </source>
</evidence>